<dbReference type="Proteomes" id="UP000005206">
    <property type="component" value="Chromosome 17"/>
</dbReference>
<name>C7ZN47_FUSV7</name>
<dbReference type="GeneID" id="9678092"/>
<protein>
    <submittedName>
        <fullName evidence="1">Uncharacterized protein</fullName>
    </submittedName>
</protein>
<dbReference type="RefSeq" id="XP_003040285.1">
    <property type="nucleotide sequence ID" value="XM_003040239.1"/>
</dbReference>
<evidence type="ECO:0000313" key="2">
    <source>
        <dbReference type="Proteomes" id="UP000005206"/>
    </source>
</evidence>
<dbReference type="AlphaFoldDB" id="C7ZN47"/>
<keyword evidence="2" id="KW-1185">Reference proteome</keyword>
<evidence type="ECO:0000313" key="1">
    <source>
        <dbReference type="EMBL" id="EEU34572.1"/>
    </source>
</evidence>
<dbReference type="KEGG" id="nhe:NECHADRAFT_88863"/>
<dbReference type="VEuPathDB" id="FungiDB:NECHADRAFT_88863"/>
<accession>C7ZN47</accession>
<reference evidence="1 2" key="1">
    <citation type="journal article" date="2009" name="PLoS Genet.">
        <title>The genome of Nectria haematococca: contribution of supernumerary chromosomes to gene expansion.</title>
        <authorList>
            <person name="Coleman J.J."/>
            <person name="Rounsley S.D."/>
            <person name="Rodriguez-Carres M."/>
            <person name="Kuo A."/>
            <person name="Wasmann C.C."/>
            <person name="Grimwood J."/>
            <person name="Schmutz J."/>
            <person name="Taga M."/>
            <person name="White G.J."/>
            <person name="Zhou S."/>
            <person name="Schwartz D.C."/>
            <person name="Freitag M."/>
            <person name="Ma L.J."/>
            <person name="Danchin E.G."/>
            <person name="Henrissat B."/>
            <person name="Coutinho P.M."/>
            <person name="Nelson D.R."/>
            <person name="Straney D."/>
            <person name="Napoli C.A."/>
            <person name="Barker B.M."/>
            <person name="Gribskov M."/>
            <person name="Rep M."/>
            <person name="Kroken S."/>
            <person name="Molnar I."/>
            <person name="Rensing C."/>
            <person name="Kennell J.C."/>
            <person name="Zamora J."/>
            <person name="Farman M.L."/>
            <person name="Selker E.U."/>
            <person name="Salamov A."/>
            <person name="Shapiro H."/>
            <person name="Pangilinan J."/>
            <person name="Lindquist E."/>
            <person name="Lamers C."/>
            <person name="Grigoriev I.V."/>
            <person name="Geiser D.M."/>
            <person name="Covert S.F."/>
            <person name="Temporini E."/>
            <person name="Vanetten H.D."/>
        </authorList>
    </citation>
    <scope>NUCLEOTIDE SEQUENCE [LARGE SCALE GENOMIC DNA]</scope>
    <source>
        <strain evidence="2">ATCC MYA-4622 / CBS 123669 / FGSC 9596 / NRRL 45880 / 77-13-4</strain>
    </source>
</reference>
<dbReference type="EMBL" id="GG698962">
    <property type="protein sequence ID" value="EEU34572.1"/>
    <property type="molecule type" value="Genomic_DNA"/>
</dbReference>
<gene>
    <name evidence="1" type="ORF">NECHADRAFT_88863</name>
</gene>
<sequence>MARYTDIPRATTDTSELGISSLDGFVIAPVVGSKREALDQKHAERPTKKARTDSYRSLDTVLTPQATVQVRYPGLHYIRPHGQPLLDDQYATRPSQSRISNLWPNPRITRWMDDVLEECAERTPIGKRQSSCRLGPIRPSNLEIILAGDAMDMDEGCQLSRAASKNETQGSGQLSQAVDEMDIDAATKGPLSWEAMDVDQGSHASSDYKGPKFTSWMNEIVVNTPDGSTGSVRPSSGPSTWECIGLDIPEDVDMTDWCQSSCS</sequence>
<organism evidence="1 2">
    <name type="scientific">Fusarium vanettenii (strain ATCC MYA-4622 / CBS 123669 / FGSC 9596 / NRRL 45880 / 77-13-4)</name>
    <name type="common">Fusarium solani subsp. pisi</name>
    <dbReference type="NCBI Taxonomy" id="660122"/>
    <lineage>
        <taxon>Eukaryota</taxon>
        <taxon>Fungi</taxon>
        <taxon>Dikarya</taxon>
        <taxon>Ascomycota</taxon>
        <taxon>Pezizomycotina</taxon>
        <taxon>Sordariomycetes</taxon>
        <taxon>Hypocreomycetidae</taxon>
        <taxon>Hypocreales</taxon>
        <taxon>Nectriaceae</taxon>
        <taxon>Fusarium</taxon>
        <taxon>Fusarium solani species complex</taxon>
        <taxon>Fusarium vanettenii</taxon>
    </lineage>
</organism>
<proteinExistence type="predicted"/>
<dbReference type="InParanoid" id="C7ZN47"/>
<dbReference type="HOGENOM" id="CLU_1058018_0_0_1"/>